<keyword evidence="3" id="KW-1185">Reference proteome</keyword>
<dbReference type="EMBL" id="FR845719">
    <property type="protein sequence ID" value="CCA53834.1"/>
    <property type="molecule type" value="Genomic_DNA"/>
</dbReference>
<dbReference type="HOGENOM" id="CLU_110202_0_0_11"/>
<dbReference type="KEGG" id="sve:SVEN_0547"/>
<evidence type="ECO:0000313" key="3">
    <source>
        <dbReference type="Proteomes" id="UP000006854"/>
    </source>
</evidence>
<name>F2R8B6_STRVP</name>
<organism evidence="2 3">
    <name type="scientific">Streptomyces venezuelae (strain ATCC 10712 / CBS 650.69 / DSM 40230 / JCM 4526 / NBRC 13096 / PD 04745)</name>
    <dbReference type="NCBI Taxonomy" id="953739"/>
    <lineage>
        <taxon>Bacteria</taxon>
        <taxon>Bacillati</taxon>
        <taxon>Actinomycetota</taxon>
        <taxon>Actinomycetes</taxon>
        <taxon>Kitasatosporales</taxon>
        <taxon>Streptomycetaceae</taxon>
        <taxon>Streptomyces</taxon>
    </lineage>
</organism>
<dbReference type="PATRIC" id="fig|953739.5.peg.727"/>
<dbReference type="STRING" id="953739.SVEN_0547"/>
<protein>
    <submittedName>
        <fullName evidence="2">Uncharacterized protein</fullName>
    </submittedName>
</protein>
<dbReference type="eggNOG" id="ENOG502ZK49">
    <property type="taxonomic scope" value="Bacteria"/>
</dbReference>
<accession>F2R8B6</accession>
<sequence length="236" mass="25548">MLGRVANPTDPQDTPAGAGTGPSFPLVSTPELLALHAVRLRGLADDEAAAARYGLDPEDVRETLLDHQARGWVTRREFAGTRGWALTDAGRAEGERLLAGELAGAGLGPFVRERYETFLADNARCLRACTDWQLRPDGAGRLAVNEHGDAAWDGRVLDELADLARVIATVSEQLASRIGRFGGYGARFGDALARVRRGELSWVDRVRADSCHTVWMELHEDLLATLGIARGEEPTP</sequence>
<gene>
    <name evidence="2" type="ordered locus">SVEN_0547</name>
</gene>
<proteinExistence type="predicted"/>
<dbReference type="Proteomes" id="UP000006854">
    <property type="component" value="Chromosome"/>
</dbReference>
<evidence type="ECO:0000256" key="1">
    <source>
        <dbReference type="SAM" id="MobiDB-lite"/>
    </source>
</evidence>
<feature type="region of interest" description="Disordered" evidence="1">
    <location>
        <begin position="1"/>
        <end position="24"/>
    </location>
</feature>
<dbReference type="AlphaFoldDB" id="F2R8B6"/>
<reference evidence="2 3" key="1">
    <citation type="journal article" date="2011" name="BMC Genomics">
        <title>Genome-wide analysis of the role of GlnR in Streptomyces venezuelae provides new insights into global nitrogen regulation in actinomycetes.</title>
        <authorList>
            <person name="Pullan S.T."/>
            <person name="Bibb M.J."/>
            <person name="Merrick M."/>
        </authorList>
    </citation>
    <scope>NUCLEOTIDE SEQUENCE [LARGE SCALE GENOMIC DNA]</scope>
    <source>
        <strain evidence="2">ATCC 10712</strain>
    </source>
</reference>
<evidence type="ECO:0000313" key="2">
    <source>
        <dbReference type="EMBL" id="CCA53834.1"/>
    </source>
</evidence>